<keyword evidence="2" id="KW-1185">Reference proteome</keyword>
<dbReference type="EMBL" id="CP022132">
    <property type="protein sequence ID" value="ASG68087.1"/>
    <property type="molecule type" value="Genomic_DNA"/>
</dbReference>
<protein>
    <recommendedName>
        <fullName evidence="3">Lipoprotein</fullName>
    </recommendedName>
</protein>
<evidence type="ECO:0008006" key="3">
    <source>
        <dbReference type="Google" id="ProtNLM"/>
    </source>
</evidence>
<name>A0ABM6LZR7_9GAMM</name>
<evidence type="ECO:0000313" key="2">
    <source>
        <dbReference type="Proteomes" id="UP000249910"/>
    </source>
</evidence>
<evidence type="ECO:0000313" key="1">
    <source>
        <dbReference type="EMBL" id="ASG68087.1"/>
    </source>
</evidence>
<reference evidence="1 2" key="1">
    <citation type="submission" date="2017-06" db="EMBL/GenBank/DDBJ databases">
        <title>Complete genome of Francisella halioticida.</title>
        <authorList>
            <person name="Sjodin A."/>
        </authorList>
    </citation>
    <scope>NUCLEOTIDE SEQUENCE [LARGE SCALE GENOMIC DNA]</scope>
    <source>
        <strain evidence="1 2">DSM 23729</strain>
    </source>
</reference>
<dbReference type="Proteomes" id="UP000249910">
    <property type="component" value="Chromosome"/>
</dbReference>
<gene>
    <name evidence="1" type="ORF">CDV26_06535</name>
</gene>
<organism evidence="1 2">
    <name type="scientific">Francisella halioticida</name>
    <dbReference type="NCBI Taxonomy" id="549298"/>
    <lineage>
        <taxon>Bacteria</taxon>
        <taxon>Pseudomonadati</taxon>
        <taxon>Pseudomonadota</taxon>
        <taxon>Gammaproteobacteria</taxon>
        <taxon>Thiotrichales</taxon>
        <taxon>Francisellaceae</taxon>
        <taxon>Francisella</taxon>
    </lineage>
</organism>
<sequence>MKLNLKFLALVIIITLVSACVTSNIKYNNEGYSIVDIHKSLNDVYAKTLRLIESDQVSNSGSDSYTMNTNQKSDKKALILAVNDNNPNDFVEVVMQKASAYTTRLAVKYGKENSVKSALFISLVQEG</sequence>
<dbReference type="RefSeq" id="WP_088772593.1">
    <property type="nucleotide sequence ID" value="NZ_CP022132.1"/>
</dbReference>
<accession>A0ABM6LZR7</accession>
<dbReference type="PROSITE" id="PS51257">
    <property type="entry name" value="PROKAR_LIPOPROTEIN"/>
    <property type="match status" value="1"/>
</dbReference>
<proteinExistence type="predicted"/>